<sequence>MASYLRGTRSEKKAKFARFCFDVADHNPLHLGISKSCSAQFFGDRLSNFAVASMRLENERSREGEGKRPALFVCLRILDDEVVRRSVTITQVVELPDVIPLYATDTFHEHYNIPYEEDVYIYPVKAFPFTKVVYGAKTKRCYEWAKNRVFSTGLLVSVCQQRVLARLHDSFLAPVIPVLSQDEAYSLQLYEELLTLECEPTMQGVISVNTAVIITDLSANVDKLPHVPLSRFLGVEERQLASSPNQPAPAGVDPQELLVTELMEKKSEMICLRPLLVPKFSTIQVAGNNQNIKESLCEKGCQIFVKRSAIRRLGVPNGSWVVISVSDFAPKVQTAKTLPPEQAESHNGTHVEDVDTSKESVTQSENVVQDTTAIEMPKPKVHICQIIVHDDQQNRSATNSGIHAPFLHPKEDLVLNTEEVALSPILWFNLHHHPAPLIQPDTCVYVRHLTTSSSLIWLPEKRNWIQYPTISCEKPIPADSFKPPSASNIHLALVKSSTYPITSYFDEAIKKYFKTTRLVSEGDLICLTTKEFPEYIQNTGDGYESRTPIVYYKITKILPAKPHAISYLASLHTNVFQSGATSSFIPATADVFLSNRLHPVWRSPLPLGLVKYISDVEDIIWPFIKRSPECERLAASLLLVGPVGCGKSTVVRAMCRLLNIHCYIVNCYNLLADTSAATEAKINNAFFKANIASPCIFLMRNIQALAKDRDGEEEDPRVIASLRETITSNATCKGGKEWPLVVIATTPNVRNVPADLQSCFLHQVEMLSPTEVERKQLLQALCEDIPTAFDVDFDHIAKRTAGTVLGDLSALVSHTLRAAHKRIVSACSLGSELSISEEHDLCDAGIQIHQSDFGIALDEMQAAHADTIGAPKRSNMMLSNSKIICDS</sequence>
<dbReference type="InterPro" id="IPR027417">
    <property type="entry name" value="P-loop_NTPase"/>
</dbReference>
<evidence type="ECO:0000313" key="4">
    <source>
        <dbReference type="Proteomes" id="UP000230750"/>
    </source>
</evidence>
<dbReference type="InterPro" id="IPR003593">
    <property type="entry name" value="AAA+_ATPase"/>
</dbReference>
<dbReference type="AlphaFoldDB" id="A0A2G8KRD6"/>
<evidence type="ECO:0000313" key="3">
    <source>
        <dbReference type="EMBL" id="PIK50566.1"/>
    </source>
</evidence>
<evidence type="ECO:0000256" key="1">
    <source>
        <dbReference type="SAM" id="MobiDB-lite"/>
    </source>
</evidence>
<dbReference type="GO" id="GO:0005524">
    <property type="term" value="F:ATP binding"/>
    <property type="evidence" value="ECO:0007669"/>
    <property type="project" value="InterPro"/>
</dbReference>
<organism evidence="3 4">
    <name type="scientific">Stichopus japonicus</name>
    <name type="common">Sea cucumber</name>
    <dbReference type="NCBI Taxonomy" id="307972"/>
    <lineage>
        <taxon>Eukaryota</taxon>
        <taxon>Metazoa</taxon>
        <taxon>Echinodermata</taxon>
        <taxon>Eleutherozoa</taxon>
        <taxon>Echinozoa</taxon>
        <taxon>Holothuroidea</taxon>
        <taxon>Aspidochirotacea</taxon>
        <taxon>Aspidochirotida</taxon>
        <taxon>Stichopodidae</taxon>
        <taxon>Apostichopus</taxon>
    </lineage>
</organism>
<accession>A0A2G8KRD6</accession>
<dbReference type="GO" id="GO:0005778">
    <property type="term" value="C:peroxisomal membrane"/>
    <property type="evidence" value="ECO:0007669"/>
    <property type="project" value="TreeGrafter"/>
</dbReference>
<dbReference type="STRING" id="307972.A0A2G8KRD6"/>
<feature type="compositionally biased region" description="Polar residues" evidence="1">
    <location>
        <begin position="359"/>
        <end position="368"/>
    </location>
</feature>
<dbReference type="SUPFAM" id="SSF52540">
    <property type="entry name" value="P-loop containing nucleoside triphosphate hydrolases"/>
    <property type="match status" value="1"/>
</dbReference>
<dbReference type="SMART" id="SM00382">
    <property type="entry name" value="AAA"/>
    <property type="match status" value="1"/>
</dbReference>
<dbReference type="EMBL" id="MRZV01000414">
    <property type="protein sequence ID" value="PIK50566.1"/>
    <property type="molecule type" value="Genomic_DNA"/>
</dbReference>
<dbReference type="Gene3D" id="1.10.8.60">
    <property type="match status" value="1"/>
</dbReference>
<dbReference type="Proteomes" id="UP000230750">
    <property type="component" value="Unassembled WGS sequence"/>
</dbReference>
<comment type="caution">
    <text evidence="3">The sequence shown here is derived from an EMBL/GenBank/DDBJ whole genome shotgun (WGS) entry which is preliminary data.</text>
</comment>
<dbReference type="Gene3D" id="3.40.50.300">
    <property type="entry name" value="P-loop containing nucleotide triphosphate hydrolases"/>
    <property type="match status" value="1"/>
</dbReference>
<feature type="domain" description="AAA+ ATPase" evidence="2">
    <location>
        <begin position="633"/>
        <end position="770"/>
    </location>
</feature>
<dbReference type="PANTHER" id="PTHR23077">
    <property type="entry name" value="AAA-FAMILY ATPASE"/>
    <property type="match status" value="1"/>
</dbReference>
<dbReference type="Pfam" id="PF00004">
    <property type="entry name" value="AAA"/>
    <property type="match status" value="1"/>
</dbReference>
<reference evidence="3 4" key="1">
    <citation type="journal article" date="2017" name="PLoS Biol.">
        <title>The sea cucumber genome provides insights into morphological evolution and visceral regeneration.</title>
        <authorList>
            <person name="Zhang X."/>
            <person name="Sun L."/>
            <person name="Yuan J."/>
            <person name="Sun Y."/>
            <person name="Gao Y."/>
            <person name="Zhang L."/>
            <person name="Li S."/>
            <person name="Dai H."/>
            <person name="Hamel J.F."/>
            <person name="Liu C."/>
            <person name="Yu Y."/>
            <person name="Liu S."/>
            <person name="Lin W."/>
            <person name="Guo K."/>
            <person name="Jin S."/>
            <person name="Xu P."/>
            <person name="Storey K.B."/>
            <person name="Huan P."/>
            <person name="Zhang T."/>
            <person name="Zhou Y."/>
            <person name="Zhang J."/>
            <person name="Lin C."/>
            <person name="Li X."/>
            <person name="Xing L."/>
            <person name="Huo D."/>
            <person name="Sun M."/>
            <person name="Wang L."/>
            <person name="Mercier A."/>
            <person name="Li F."/>
            <person name="Yang H."/>
            <person name="Xiang J."/>
        </authorList>
    </citation>
    <scope>NUCLEOTIDE SEQUENCE [LARGE SCALE GENOMIC DNA]</scope>
    <source>
        <strain evidence="3">Shaxun</strain>
        <tissue evidence="3">Muscle</tissue>
    </source>
</reference>
<dbReference type="GO" id="GO:0016887">
    <property type="term" value="F:ATP hydrolysis activity"/>
    <property type="evidence" value="ECO:0007669"/>
    <property type="project" value="InterPro"/>
</dbReference>
<proteinExistence type="predicted"/>
<dbReference type="InterPro" id="IPR050168">
    <property type="entry name" value="AAA_ATPase_domain"/>
</dbReference>
<keyword evidence="4" id="KW-1185">Reference proteome</keyword>
<gene>
    <name evidence="3" type="ORF">BSL78_12545</name>
</gene>
<name>A0A2G8KRD6_STIJA</name>
<dbReference type="GO" id="GO:0005829">
    <property type="term" value="C:cytosol"/>
    <property type="evidence" value="ECO:0007669"/>
    <property type="project" value="TreeGrafter"/>
</dbReference>
<dbReference type="PANTHER" id="PTHR23077:SF9">
    <property type="entry name" value="PEROXISOMAL ATPASE PEX6"/>
    <property type="match status" value="1"/>
</dbReference>
<protein>
    <recommendedName>
        <fullName evidence="2">AAA+ ATPase domain-containing protein</fullName>
    </recommendedName>
</protein>
<dbReference type="GO" id="GO:0016558">
    <property type="term" value="P:protein import into peroxisome matrix"/>
    <property type="evidence" value="ECO:0007669"/>
    <property type="project" value="TreeGrafter"/>
</dbReference>
<feature type="compositionally biased region" description="Basic and acidic residues" evidence="1">
    <location>
        <begin position="343"/>
        <end position="358"/>
    </location>
</feature>
<dbReference type="OrthoDB" id="2187at2759"/>
<feature type="region of interest" description="Disordered" evidence="1">
    <location>
        <begin position="336"/>
        <end position="368"/>
    </location>
</feature>
<dbReference type="InterPro" id="IPR003959">
    <property type="entry name" value="ATPase_AAA_core"/>
</dbReference>
<evidence type="ECO:0000259" key="2">
    <source>
        <dbReference type="SMART" id="SM00382"/>
    </source>
</evidence>